<gene>
    <name evidence="2" type="ORF">Metal_3655</name>
</gene>
<dbReference type="AlphaFoldDB" id="H8GH27"/>
<dbReference type="PANTHER" id="PTHR34606:SF16">
    <property type="entry name" value="BON DOMAIN-CONTAINING PROTEIN"/>
    <property type="match status" value="1"/>
</dbReference>
<dbReference type="Pfam" id="PF04972">
    <property type="entry name" value="BON"/>
    <property type="match status" value="1"/>
</dbReference>
<dbReference type="InterPro" id="IPR051686">
    <property type="entry name" value="Lipoprotein_DolP"/>
</dbReference>
<accession>H8GH27</accession>
<dbReference type="STRING" id="686340.Metal_3655"/>
<keyword evidence="3" id="KW-1185">Reference proteome</keyword>
<proteinExistence type="predicted"/>
<dbReference type="RefSeq" id="WP_005374575.1">
    <property type="nucleotide sequence ID" value="NZ_CM001475.1"/>
</dbReference>
<feature type="domain" description="BON" evidence="1">
    <location>
        <begin position="39"/>
        <end position="106"/>
    </location>
</feature>
<dbReference type="InterPro" id="IPR007055">
    <property type="entry name" value="BON_dom"/>
</dbReference>
<evidence type="ECO:0000313" key="2">
    <source>
        <dbReference type="EMBL" id="EIC31302.1"/>
    </source>
</evidence>
<organism evidence="2 3">
    <name type="scientific">Methylomicrobium album BG8</name>
    <dbReference type="NCBI Taxonomy" id="686340"/>
    <lineage>
        <taxon>Bacteria</taxon>
        <taxon>Pseudomonadati</taxon>
        <taxon>Pseudomonadota</taxon>
        <taxon>Gammaproteobacteria</taxon>
        <taxon>Methylococcales</taxon>
        <taxon>Methylococcaceae</taxon>
        <taxon>Methylomicrobium</taxon>
    </lineage>
</organism>
<dbReference type="EMBL" id="CM001475">
    <property type="protein sequence ID" value="EIC31302.1"/>
    <property type="molecule type" value="Genomic_DNA"/>
</dbReference>
<dbReference type="HOGENOM" id="CLU_098552_3_0_6"/>
<dbReference type="eggNOG" id="COG2823">
    <property type="taxonomic scope" value="Bacteria"/>
</dbReference>
<dbReference type="PROSITE" id="PS51257">
    <property type="entry name" value="PROKAR_LIPOPROTEIN"/>
    <property type="match status" value="1"/>
</dbReference>
<sequence length="106" mass="11304">MKIFDSARVVLLGLAVVLSLSVSGCAGSRRQESTGEYFDDVSLTARVKTSILGDAGVKFLQVHVESFKGIVQLSGFVDSEAAAERAIYLARTVNGVKQVNNSLIVK</sequence>
<keyword evidence="2" id="KW-0449">Lipoprotein</keyword>
<reference evidence="2 3" key="1">
    <citation type="journal article" date="2013" name="Genome Announc.">
        <title>Genome Sequence of the Obligate Gammaproteobacterial Methanotroph Methylomicrobium album Strain BG8.</title>
        <authorList>
            <person name="Kits K.D."/>
            <person name="Kalyuzhnaya M.G."/>
            <person name="Klotz M.G."/>
            <person name="Jetten M.S."/>
            <person name="Op den Camp H.J."/>
            <person name="Vuilleumier S."/>
            <person name="Bringel F."/>
            <person name="Dispirito A.A."/>
            <person name="Murrell J.C."/>
            <person name="Bruce D."/>
            <person name="Cheng J.F."/>
            <person name="Copeland A."/>
            <person name="Goodwin L."/>
            <person name="Hauser L."/>
            <person name="Lajus A."/>
            <person name="Land M.L."/>
            <person name="Lapidus A."/>
            <person name="Lucas S."/>
            <person name="Medigue C."/>
            <person name="Pitluck S."/>
            <person name="Woyke T."/>
            <person name="Zeytun A."/>
            <person name="Stein L.Y."/>
        </authorList>
    </citation>
    <scope>NUCLEOTIDE SEQUENCE [LARGE SCALE GENOMIC DNA]</scope>
    <source>
        <strain evidence="2 3">BG8</strain>
    </source>
</reference>
<dbReference type="PROSITE" id="PS50914">
    <property type="entry name" value="BON"/>
    <property type="match status" value="1"/>
</dbReference>
<evidence type="ECO:0000259" key="1">
    <source>
        <dbReference type="PROSITE" id="PS50914"/>
    </source>
</evidence>
<dbReference type="PANTHER" id="PTHR34606">
    <property type="entry name" value="BON DOMAIN-CONTAINING PROTEIN"/>
    <property type="match status" value="1"/>
</dbReference>
<name>H8GH27_METAL</name>
<dbReference type="Gene3D" id="3.30.1340.30">
    <property type="match status" value="1"/>
</dbReference>
<dbReference type="Proteomes" id="UP000005090">
    <property type="component" value="Chromosome"/>
</dbReference>
<evidence type="ECO:0000313" key="3">
    <source>
        <dbReference type="Proteomes" id="UP000005090"/>
    </source>
</evidence>
<protein>
    <submittedName>
        <fullName evidence="2">Putative periplasmic or secreted lipoprotein</fullName>
    </submittedName>
</protein>